<dbReference type="RefSeq" id="XP_026286185.1">
    <property type="nucleotide sequence ID" value="XM_026430400.2"/>
</dbReference>
<dbReference type="AlphaFoldDB" id="A0A6J1T3J3"/>
<name>A0A6J1T3J3_FRAOC</name>
<dbReference type="KEGG" id="foc:113211881"/>
<sequence length="154" mass="17838">MCEPDNRPLPWRWWVRATHFNPLKPKALQRLTGNVTSTSGIFGDNEWAKTIVDVRSNNQWKENAFVFKFNNKACQTLKVNIPGFYEVVLKKREVKGACMFKAGVYEFNDAPIDWTCPNVPIMPYGHYRVRIMIGKAETLYVCWVIEAKAIPKLN</sequence>
<evidence type="ECO:0000313" key="1">
    <source>
        <dbReference type="Proteomes" id="UP000504606"/>
    </source>
</evidence>
<dbReference type="Proteomes" id="UP000504606">
    <property type="component" value="Unplaced"/>
</dbReference>
<dbReference type="OrthoDB" id="8210765at2759"/>
<protein>
    <submittedName>
        <fullName evidence="2">Uncharacterized protein LOC113211881</fullName>
    </submittedName>
</protein>
<organism evidence="1 2">
    <name type="scientific">Frankliniella occidentalis</name>
    <name type="common">Western flower thrips</name>
    <name type="synonym">Euthrips occidentalis</name>
    <dbReference type="NCBI Taxonomy" id="133901"/>
    <lineage>
        <taxon>Eukaryota</taxon>
        <taxon>Metazoa</taxon>
        <taxon>Ecdysozoa</taxon>
        <taxon>Arthropoda</taxon>
        <taxon>Hexapoda</taxon>
        <taxon>Insecta</taxon>
        <taxon>Pterygota</taxon>
        <taxon>Neoptera</taxon>
        <taxon>Paraneoptera</taxon>
        <taxon>Thysanoptera</taxon>
        <taxon>Terebrantia</taxon>
        <taxon>Thripoidea</taxon>
        <taxon>Thripidae</taxon>
        <taxon>Frankliniella</taxon>
    </lineage>
</organism>
<keyword evidence="1" id="KW-1185">Reference proteome</keyword>
<evidence type="ECO:0000313" key="2">
    <source>
        <dbReference type="RefSeq" id="XP_026286185.1"/>
    </source>
</evidence>
<reference evidence="2" key="1">
    <citation type="submission" date="2025-08" db="UniProtKB">
        <authorList>
            <consortium name="RefSeq"/>
        </authorList>
    </citation>
    <scope>IDENTIFICATION</scope>
    <source>
        <tissue evidence="2">Whole organism</tissue>
    </source>
</reference>
<gene>
    <name evidence="2" type="primary">LOC113211881</name>
</gene>
<accession>A0A6J1T3J3</accession>
<proteinExistence type="predicted"/>
<dbReference type="GeneID" id="113211881"/>